<gene>
    <name evidence="1" type="ORF">ATK78_0531</name>
</gene>
<dbReference type="Pfam" id="PF12784">
    <property type="entry name" value="PDDEXK_2"/>
    <property type="match status" value="1"/>
</dbReference>
<keyword evidence="2" id="KW-1185">Reference proteome</keyword>
<dbReference type="PANTHER" id="PTHR41317:SF1">
    <property type="entry name" value="PD-(D_E)XK NUCLEASE FAMILY TRANSPOSASE"/>
    <property type="match status" value="1"/>
</dbReference>
<sequence>MYANVSVNSKRDYLKISNRRTFIDPFLDFSFKRIFASESSKEVLIGFLNELLKGQRQIETIVYNNNEYPGEIGDEGGAIFDITCTDKFGAVFLIEIQKGVQRYFKERALFYTSRLISEQAPKGNRRDWAYKLTDVYLVAILEDFNLPDSDTNDYLHHVCLINQTTGKVFYNKLGYTYVEVRKFNKSMEQLETQLDKWIYILKNLTRFNDRPALFLGSEFDHFFNLASLTSLTKEERKMFNASLKYKWDNKNVLDYAKELSREEGKVEGRVEGRIEGASDKAQEIALILKRDGFSNKAILKATGFNLVD</sequence>
<evidence type="ECO:0000313" key="2">
    <source>
        <dbReference type="Proteomes" id="UP000295620"/>
    </source>
</evidence>
<organism evidence="1 2">
    <name type="scientific">Pedobacter metabolipauper</name>
    <dbReference type="NCBI Taxonomy" id="425513"/>
    <lineage>
        <taxon>Bacteria</taxon>
        <taxon>Pseudomonadati</taxon>
        <taxon>Bacteroidota</taxon>
        <taxon>Sphingobacteriia</taxon>
        <taxon>Sphingobacteriales</taxon>
        <taxon>Sphingobacteriaceae</taxon>
        <taxon>Pedobacter</taxon>
    </lineage>
</organism>
<reference evidence="1 2" key="1">
    <citation type="submission" date="2019-03" db="EMBL/GenBank/DDBJ databases">
        <title>Genomic Encyclopedia of Archaeal and Bacterial Type Strains, Phase II (KMG-II): from individual species to whole genera.</title>
        <authorList>
            <person name="Goeker M."/>
        </authorList>
    </citation>
    <scope>NUCLEOTIDE SEQUENCE [LARGE SCALE GENOMIC DNA]</scope>
    <source>
        <strain evidence="1 2">DSM 19035</strain>
    </source>
</reference>
<dbReference type="RefSeq" id="WP_133574486.1">
    <property type="nucleotide sequence ID" value="NZ_SNYC01000003.1"/>
</dbReference>
<dbReference type="PANTHER" id="PTHR41317">
    <property type="entry name" value="PD-(D_E)XK NUCLEASE FAMILY TRANSPOSASE"/>
    <property type="match status" value="1"/>
</dbReference>
<dbReference type="Proteomes" id="UP000295620">
    <property type="component" value="Unassembled WGS sequence"/>
</dbReference>
<dbReference type="NCBIfam" id="TIGR01784">
    <property type="entry name" value="T_den_put_tspse"/>
    <property type="match status" value="1"/>
</dbReference>
<dbReference type="InterPro" id="IPR010106">
    <property type="entry name" value="RpnA"/>
</dbReference>
<comment type="caution">
    <text evidence="1">The sequence shown here is derived from an EMBL/GenBank/DDBJ whole genome shotgun (WGS) entry which is preliminary data.</text>
</comment>
<dbReference type="EMBL" id="SNYC01000003">
    <property type="protein sequence ID" value="TDQ11410.1"/>
    <property type="molecule type" value="Genomic_DNA"/>
</dbReference>
<protein>
    <submittedName>
        <fullName evidence="1">Putative transposase/invertase (TIGR01784 family)</fullName>
    </submittedName>
</protein>
<dbReference type="OrthoDB" id="9803508at2"/>
<proteinExistence type="predicted"/>
<dbReference type="AlphaFoldDB" id="A0A4R6T1N9"/>
<accession>A0A4R6T1N9</accession>
<evidence type="ECO:0000313" key="1">
    <source>
        <dbReference type="EMBL" id="TDQ11410.1"/>
    </source>
</evidence>
<name>A0A4R6T1N9_9SPHI</name>